<dbReference type="AlphaFoldDB" id="A0A2T2WY28"/>
<gene>
    <name evidence="1" type="ORF">C7B43_12440</name>
</gene>
<proteinExistence type="predicted"/>
<sequence length="61" mass="7036">MRRIGGSLHEWLKISEKRQRNNEIGTLEILFEKSGNGNEMGVKSACIIVRKTIMGDRYNTR</sequence>
<comment type="caution">
    <text evidence="1">The sequence shown here is derived from an EMBL/GenBank/DDBJ whole genome shotgun (WGS) entry which is preliminary data.</text>
</comment>
<dbReference type="EMBL" id="PXYT01000029">
    <property type="protein sequence ID" value="PSR27132.1"/>
    <property type="molecule type" value="Genomic_DNA"/>
</dbReference>
<evidence type="ECO:0000313" key="2">
    <source>
        <dbReference type="Proteomes" id="UP000242699"/>
    </source>
</evidence>
<name>A0A2T2WY28_9FIRM</name>
<organism evidence="1 2">
    <name type="scientific">Sulfobacillus benefaciens</name>
    <dbReference type="NCBI Taxonomy" id="453960"/>
    <lineage>
        <taxon>Bacteria</taxon>
        <taxon>Bacillati</taxon>
        <taxon>Bacillota</taxon>
        <taxon>Clostridia</taxon>
        <taxon>Eubacteriales</taxon>
        <taxon>Clostridiales Family XVII. Incertae Sedis</taxon>
        <taxon>Sulfobacillus</taxon>
    </lineage>
</organism>
<protein>
    <submittedName>
        <fullName evidence="1">Uncharacterized protein</fullName>
    </submittedName>
</protein>
<accession>A0A2T2WY28</accession>
<reference evidence="1 2" key="1">
    <citation type="journal article" date="2014" name="BMC Genomics">
        <title>Comparison of environmental and isolate Sulfobacillus genomes reveals diverse carbon, sulfur, nitrogen, and hydrogen metabolisms.</title>
        <authorList>
            <person name="Justice N.B."/>
            <person name="Norman A."/>
            <person name="Brown C.T."/>
            <person name="Singh A."/>
            <person name="Thomas B.C."/>
            <person name="Banfield J.F."/>
        </authorList>
    </citation>
    <scope>NUCLEOTIDE SEQUENCE [LARGE SCALE GENOMIC DNA]</scope>
    <source>
        <strain evidence="1">AMDSBA1</strain>
    </source>
</reference>
<evidence type="ECO:0000313" key="1">
    <source>
        <dbReference type="EMBL" id="PSR27132.1"/>
    </source>
</evidence>
<dbReference type="Proteomes" id="UP000242699">
    <property type="component" value="Unassembled WGS sequence"/>
</dbReference>